<gene>
    <name evidence="2" type="ORF">AK88_02144</name>
</gene>
<accession>A0A0D9QN43</accession>
<feature type="region of interest" description="Disordered" evidence="1">
    <location>
        <begin position="1"/>
        <end position="28"/>
    </location>
</feature>
<dbReference type="VEuPathDB" id="PlasmoDB:AK88_02144"/>
<evidence type="ECO:0000313" key="3">
    <source>
        <dbReference type="Proteomes" id="UP000054561"/>
    </source>
</evidence>
<dbReference type="EMBL" id="KQ001664">
    <property type="protein sequence ID" value="KJP88197.1"/>
    <property type="molecule type" value="Genomic_DNA"/>
</dbReference>
<protein>
    <submittedName>
        <fullName evidence="2">Uncharacterized protein</fullName>
    </submittedName>
</protein>
<dbReference type="GeneID" id="24267458"/>
<evidence type="ECO:0000256" key="1">
    <source>
        <dbReference type="SAM" id="MobiDB-lite"/>
    </source>
</evidence>
<dbReference type="OMA" id="NCKYAYI"/>
<keyword evidence="3" id="KW-1185">Reference proteome</keyword>
<reference evidence="2 3" key="1">
    <citation type="submission" date="2014-03" db="EMBL/GenBank/DDBJ databases">
        <title>The Genome Sequence of Plasmodium fragile nilgiri.</title>
        <authorList>
            <consortium name="The Broad Institute Genomics Platform"/>
            <consortium name="The Broad Institute Genome Sequencing Center for Infectious Disease"/>
            <person name="Neafsey D."/>
            <person name="Duraisingh M."/>
            <person name="Young S.K."/>
            <person name="Zeng Q."/>
            <person name="Gargeya S."/>
            <person name="Abouelleil A."/>
            <person name="Alvarado L."/>
            <person name="Chapman S.B."/>
            <person name="Gainer-Dewar J."/>
            <person name="Goldberg J."/>
            <person name="Griggs A."/>
            <person name="Gujja S."/>
            <person name="Hansen M."/>
            <person name="Howarth C."/>
            <person name="Imamovic A."/>
            <person name="Larimer J."/>
            <person name="Pearson M."/>
            <person name="Poon T.W."/>
            <person name="Priest M."/>
            <person name="Roberts A."/>
            <person name="Saif S."/>
            <person name="Shea T."/>
            <person name="Sykes S."/>
            <person name="Wortman J."/>
            <person name="Nusbaum C."/>
            <person name="Birren B."/>
        </authorList>
    </citation>
    <scope>NUCLEOTIDE SEQUENCE [LARGE SCALE GENOMIC DNA]</scope>
    <source>
        <strain evidence="3">nilgiri</strain>
    </source>
</reference>
<evidence type="ECO:0000313" key="2">
    <source>
        <dbReference type="EMBL" id="KJP88197.1"/>
    </source>
</evidence>
<dbReference type="Proteomes" id="UP000054561">
    <property type="component" value="Unassembled WGS sequence"/>
</dbReference>
<sequence>MKTSTLENSENTNDAEKDMTQCGDHDGEKENMVSLRGFNLSYRDKLENLKTIKNIDNNKRIIKLVLEDVDLDPKVIMEHVVNMLKEKTTLYTIVEINKEKYKVKYSEVTPDDYILFPEHVGNIANCKYAYIGILKVAKYSKKCTFNEKSFQAWQNIPMDF</sequence>
<dbReference type="OrthoDB" id="371247at2759"/>
<proteinExistence type="predicted"/>
<feature type="compositionally biased region" description="Polar residues" evidence="1">
    <location>
        <begin position="1"/>
        <end position="12"/>
    </location>
</feature>
<dbReference type="RefSeq" id="XP_012335201.1">
    <property type="nucleotide sequence ID" value="XM_012479778.1"/>
</dbReference>
<dbReference type="AlphaFoldDB" id="A0A0D9QN43"/>
<organism evidence="2 3">
    <name type="scientific">Plasmodium fragile</name>
    <dbReference type="NCBI Taxonomy" id="5857"/>
    <lineage>
        <taxon>Eukaryota</taxon>
        <taxon>Sar</taxon>
        <taxon>Alveolata</taxon>
        <taxon>Apicomplexa</taxon>
        <taxon>Aconoidasida</taxon>
        <taxon>Haemosporida</taxon>
        <taxon>Plasmodiidae</taxon>
        <taxon>Plasmodium</taxon>
        <taxon>Plasmodium (Plasmodium)</taxon>
    </lineage>
</organism>
<feature type="compositionally biased region" description="Basic and acidic residues" evidence="1">
    <location>
        <begin position="14"/>
        <end position="28"/>
    </location>
</feature>
<name>A0A0D9QN43_PLAFR</name>